<evidence type="ECO:0000256" key="5">
    <source>
        <dbReference type="ARBA" id="ARBA00023186"/>
    </source>
</evidence>
<keyword evidence="1 7" id="KW-0732">Signal</keyword>
<dbReference type="GO" id="GO:0003755">
    <property type="term" value="F:peptidyl-prolyl cis-trans isomerase activity"/>
    <property type="evidence" value="ECO:0007669"/>
    <property type="project" value="UniProtKB-UniRule"/>
</dbReference>
<dbReference type="Pfam" id="PF09312">
    <property type="entry name" value="SurA_N"/>
    <property type="match status" value="1"/>
</dbReference>
<dbReference type="AlphaFoldDB" id="A0A3P3QL85"/>
<dbReference type="InterPro" id="IPR000297">
    <property type="entry name" value="PPIase_PpiC"/>
</dbReference>
<dbReference type="SUPFAM" id="SSF109998">
    <property type="entry name" value="Triger factor/SurA peptide-binding domain-like"/>
    <property type="match status" value="1"/>
</dbReference>
<dbReference type="HAMAP" id="MF_01183">
    <property type="entry name" value="Chaperone_SurA"/>
    <property type="match status" value="1"/>
</dbReference>
<keyword evidence="3 7" id="KW-0574">Periplasm</keyword>
<dbReference type="EC" id="5.2.1.8" evidence="7"/>
<protein>
    <recommendedName>
        <fullName evidence="7">Chaperone SurA</fullName>
    </recommendedName>
    <alternativeName>
        <fullName evidence="7">Peptidyl-prolyl cis-trans isomerase SurA</fullName>
        <shortName evidence="7">PPIase SurA</shortName>
        <ecNumber evidence="7">5.2.1.8</ecNumber>
    </alternativeName>
    <alternativeName>
        <fullName evidence="7">Rotamase SurA</fullName>
    </alternativeName>
</protein>
<comment type="catalytic activity">
    <reaction evidence="7">
        <text>[protein]-peptidylproline (omega=180) = [protein]-peptidylproline (omega=0)</text>
        <dbReference type="Rhea" id="RHEA:16237"/>
        <dbReference type="Rhea" id="RHEA-COMP:10747"/>
        <dbReference type="Rhea" id="RHEA-COMP:10748"/>
        <dbReference type="ChEBI" id="CHEBI:83833"/>
        <dbReference type="ChEBI" id="CHEBI:83834"/>
        <dbReference type="EC" id="5.2.1.8"/>
    </reaction>
</comment>
<reference evidence="9 10" key="1">
    <citation type="submission" date="2018-11" db="EMBL/GenBank/DDBJ databases">
        <title>Draft genome analysis of Rheinheimera mesophila isolated from an industrial waste site.</title>
        <authorList>
            <person name="Yu Q."/>
            <person name="Qi Y."/>
            <person name="Zhang H."/>
            <person name="Lu Y."/>
            <person name="Pu J."/>
        </authorList>
    </citation>
    <scope>NUCLEOTIDE SEQUENCE [LARGE SCALE GENOMIC DNA]</scope>
    <source>
        <strain evidence="9 10">IITR13</strain>
    </source>
</reference>
<dbReference type="GO" id="GO:0043165">
    <property type="term" value="P:Gram-negative-bacterium-type cell outer membrane assembly"/>
    <property type="evidence" value="ECO:0007669"/>
    <property type="project" value="InterPro"/>
</dbReference>
<dbReference type="GO" id="GO:0051082">
    <property type="term" value="F:unfolded protein binding"/>
    <property type="evidence" value="ECO:0007669"/>
    <property type="project" value="UniProtKB-UniRule"/>
</dbReference>
<evidence type="ECO:0000313" key="9">
    <source>
        <dbReference type="EMBL" id="RRJ21250.1"/>
    </source>
</evidence>
<evidence type="ECO:0000256" key="6">
    <source>
        <dbReference type="ARBA" id="ARBA00023235"/>
    </source>
</evidence>
<keyword evidence="2 7" id="KW-0677">Repeat</keyword>
<keyword evidence="4 7" id="KW-0697">Rotamase</keyword>
<dbReference type="GO" id="GO:0042277">
    <property type="term" value="F:peptide binding"/>
    <property type="evidence" value="ECO:0007669"/>
    <property type="project" value="InterPro"/>
</dbReference>
<keyword evidence="5 7" id="KW-0143">Chaperone</keyword>
<evidence type="ECO:0000259" key="8">
    <source>
        <dbReference type="PROSITE" id="PS50198"/>
    </source>
</evidence>
<accession>A0A3P3QL85</accession>
<dbReference type="NCBIfam" id="NF008038">
    <property type="entry name" value="PRK10770.1"/>
    <property type="match status" value="1"/>
</dbReference>
<dbReference type="SUPFAM" id="SSF54534">
    <property type="entry name" value="FKBP-like"/>
    <property type="match status" value="2"/>
</dbReference>
<evidence type="ECO:0000256" key="3">
    <source>
        <dbReference type="ARBA" id="ARBA00022764"/>
    </source>
</evidence>
<dbReference type="PANTHER" id="PTHR47637:SF1">
    <property type="entry name" value="CHAPERONE SURA"/>
    <property type="match status" value="1"/>
</dbReference>
<feature type="signal peptide" evidence="7">
    <location>
        <begin position="1"/>
        <end position="21"/>
    </location>
</feature>
<comment type="function">
    <text evidence="7">Chaperone involved in the correct folding and assembly of outer membrane proteins. Recognizes specific patterns of aromatic residues and the orientation of their side chains, which are found more frequently in integral outer membrane proteins. May act in both early periplasmic and late outer membrane-associated steps of protein maturation.</text>
</comment>
<dbReference type="GO" id="GO:0050821">
    <property type="term" value="P:protein stabilization"/>
    <property type="evidence" value="ECO:0007669"/>
    <property type="project" value="InterPro"/>
</dbReference>
<evidence type="ECO:0000256" key="7">
    <source>
        <dbReference type="HAMAP-Rule" id="MF_01183"/>
    </source>
</evidence>
<dbReference type="InterPro" id="IPR015391">
    <property type="entry name" value="SurA_N"/>
</dbReference>
<dbReference type="InterPro" id="IPR027304">
    <property type="entry name" value="Trigger_fact/SurA_dom_sf"/>
</dbReference>
<dbReference type="InterPro" id="IPR046357">
    <property type="entry name" value="PPIase_dom_sf"/>
</dbReference>
<gene>
    <name evidence="7 9" type="primary">surA</name>
    <name evidence="9" type="ORF">EIK76_10235</name>
</gene>
<dbReference type="RefSeq" id="WP_046519090.1">
    <property type="nucleotide sequence ID" value="NZ_LAVS01000007.1"/>
</dbReference>
<organism evidence="9 10">
    <name type="scientific">Rheinheimera mesophila</name>
    <dbReference type="NCBI Taxonomy" id="1547515"/>
    <lineage>
        <taxon>Bacteria</taxon>
        <taxon>Pseudomonadati</taxon>
        <taxon>Pseudomonadota</taxon>
        <taxon>Gammaproteobacteria</taxon>
        <taxon>Chromatiales</taxon>
        <taxon>Chromatiaceae</taxon>
        <taxon>Rheinheimera</taxon>
    </lineage>
</organism>
<comment type="subcellular location">
    <subcellularLocation>
        <location evidence="7">Periplasm</location>
    </subcellularLocation>
    <text evidence="7">Is capable of associating with the outer membrane.</text>
</comment>
<name>A0A3P3QL85_9GAMM</name>
<comment type="caution">
    <text evidence="9">The sequence shown here is derived from an EMBL/GenBank/DDBJ whole genome shotgun (WGS) entry which is preliminary data.</text>
</comment>
<feature type="domain" description="PpiC" evidence="8">
    <location>
        <begin position="172"/>
        <end position="273"/>
    </location>
</feature>
<keyword evidence="6 7" id="KW-0413">Isomerase</keyword>
<sequence length="430" mass="48511" precursor="true">MKLQLLIASSVAAFLAFSGQAAEQKIDGVAAIVNNGVVLDSEVTDMVNKVKRNAQSQGQTLPSDRALRTQALERLISNSLQMQMAKRMGLQITDPQLDQALENVARSENLTMEQFRQRIVQEEGDYQEFRERFREEITTGEVLRANVQRRIYISPQEIDTLMKVMEEQGASNEQYNIGHILISIPNQATTEQITEAKDRADKVMKLLREGSDFKKLAIASSSDSTALDGGDMGWMNINEMPTLFSDAIRGKKKTDMIGPLRSGAGFHILTIFDIRGANVAELNEVKSRHVLIKPSIIMSEEKARDTLKQFVADFKAGKADFAEFASANSEDPGSKLKGGELGWADPAMYVPAFRDTLNMLQIEEISEPFRTEHGWHVVQLLDKRVVDMTAEKKQDQVYRMLFNRRFNEEQANFLRELRDQAFIEVLAETE</sequence>
<dbReference type="InterPro" id="IPR023034">
    <property type="entry name" value="PPIase_SurA"/>
</dbReference>
<dbReference type="GO" id="GO:0030288">
    <property type="term" value="C:outer membrane-bounded periplasmic space"/>
    <property type="evidence" value="ECO:0007669"/>
    <property type="project" value="InterPro"/>
</dbReference>
<evidence type="ECO:0000256" key="1">
    <source>
        <dbReference type="ARBA" id="ARBA00022729"/>
    </source>
</evidence>
<evidence type="ECO:0000256" key="4">
    <source>
        <dbReference type="ARBA" id="ARBA00023110"/>
    </source>
</evidence>
<feature type="chain" id="PRO_5018799857" description="Chaperone SurA" evidence="7">
    <location>
        <begin position="22"/>
        <end position="430"/>
    </location>
</feature>
<evidence type="ECO:0000313" key="10">
    <source>
        <dbReference type="Proteomes" id="UP000276260"/>
    </source>
</evidence>
<dbReference type="Pfam" id="PF13616">
    <property type="entry name" value="Rotamase_3"/>
    <property type="match status" value="2"/>
</dbReference>
<feature type="domain" description="PpiC" evidence="8">
    <location>
        <begin position="282"/>
        <end position="382"/>
    </location>
</feature>
<dbReference type="Gene3D" id="1.10.4030.10">
    <property type="entry name" value="Porin chaperone SurA, peptide-binding domain"/>
    <property type="match status" value="1"/>
</dbReference>
<dbReference type="PROSITE" id="PS50198">
    <property type="entry name" value="PPIC_PPIASE_2"/>
    <property type="match status" value="2"/>
</dbReference>
<keyword evidence="10" id="KW-1185">Reference proteome</keyword>
<evidence type="ECO:0000256" key="2">
    <source>
        <dbReference type="ARBA" id="ARBA00022737"/>
    </source>
</evidence>
<dbReference type="OrthoDB" id="14196at2"/>
<dbReference type="EMBL" id="RRCF01000002">
    <property type="protein sequence ID" value="RRJ21250.1"/>
    <property type="molecule type" value="Genomic_DNA"/>
</dbReference>
<dbReference type="GO" id="GO:0006457">
    <property type="term" value="P:protein folding"/>
    <property type="evidence" value="ECO:0007669"/>
    <property type="project" value="UniProtKB-UniRule"/>
</dbReference>
<proteinExistence type="inferred from homology"/>
<dbReference type="InterPro" id="IPR050280">
    <property type="entry name" value="OMP_Chaperone_SurA"/>
</dbReference>
<dbReference type="Gene3D" id="3.10.50.40">
    <property type="match status" value="2"/>
</dbReference>
<dbReference type="Proteomes" id="UP000276260">
    <property type="component" value="Unassembled WGS sequence"/>
</dbReference>
<comment type="domain">
    <text evidence="7">The PPIase activity resides only in the second parvulin domain. The N-terminal region and the C-terminal tail are necessary and sufficient for the chaperone activity of SurA. The PPIase activity is dispensable for SurA to function as a chaperone. The N-terminal region and the C-terminal tail are also required for porin recognition.</text>
</comment>
<dbReference type="PANTHER" id="PTHR47637">
    <property type="entry name" value="CHAPERONE SURA"/>
    <property type="match status" value="1"/>
</dbReference>